<evidence type="ECO:0000256" key="1">
    <source>
        <dbReference type="ARBA" id="ARBA00004123"/>
    </source>
</evidence>
<feature type="transmembrane region" description="Helical" evidence="8">
    <location>
        <begin position="64"/>
        <end position="83"/>
    </location>
</feature>
<keyword evidence="8" id="KW-1133">Transmembrane helix</keyword>
<accession>A0A8C6H5S5</accession>
<evidence type="ECO:0000256" key="6">
    <source>
        <dbReference type="SAM" id="Coils"/>
    </source>
</evidence>
<name>A0A8C6H5S5_MUSSI</name>
<evidence type="ECO:0000313" key="11">
    <source>
        <dbReference type="Proteomes" id="UP000694415"/>
    </source>
</evidence>
<feature type="compositionally biased region" description="Acidic residues" evidence="7">
    <location>
        <begin position="1219"/>
        <end position="1228"/>
    </location>
</feature>
<feature type="compositionally biased region" description="Low complexity" evidence="7">
    <location>
        <begin position="1137"/>
        <end position="1151"/>
    </location>
</feature>
<dbReference type="Pfam" id="PF00439">
    <property type="entry name" value="Bromodomain"/>
    <property type="match status" value="1"/>
</dbReference>
<dbReference type="Pfam" id="PF12157">
    <property type="entry name" value="DUF3591"/>
    <property type="match status" value="1"/>
</dbReference>
<feature type="region of interest" description="Disordered" evidence="7">
    <location>
        <begin position="594"/>
        <end position="613"/>
    </location>
</feature>
<dbReference type="SMART" id="SM00297">
    <property type="entry name" value="BROMO"/>
    <property type="match status" value="1"/>
</dbReference>
<dbReference type="Gene3D" id="1.20.920.10">
    <property type="entry name" value="Bromodomain-like"/>
    <property type="match status" value="1"/>
</dbReference>
<dbReference type="PROSITE" id="PS00633">
    <property type="entry name" value="BROMODOMAIN_1"/>
    <property type="match status" value="1"/>
</dbReference>
<feature type="compositionally biased region" description="Polar residues" evidence="7">
    <location>
        <begin position="1231"/>
        <end position="1240"/>
    </location>
</feature>
<evidence type="ECO:0000256" key="7">
    <source>
        <dbReference type="SAM" id="MobiDB-lite"/>
    </source>
</evidence>
<feature type="region of interest" description="Disordered" evidence="7">
    <location>
        <begin position="1011"/>
        <end position="1032"/>
    </location>
</feature>
<dbReference type="SUPFAM" id="SSF47370">
    <property type="entry name" value="Bromodomain"/>
    <property type="match status" value="1"/>
</dbReference>
<evidence type="ECO:0000256" key="3">
    <source>
        <dbReference type="ARBA" id="ARBA00023117"/>
    </source>
</evidence>
<feature type="domain" description="Bromo" evidence="9">
    <location>
        <begin position="827"/>
        <end position="897"/>
    </location>
</feature>
<keyword evidence="8" id="KW-0472">Membrane</keyword>
<dbReference type="PRINTS" id="PR00503">
    <property type="entry name" value="BROMODOMAIN"/>
</dbReference>
<dbReference type="InterPro" id="IPR022591">
    <property type="entry name" value="TAF1_HAT_dom"/>
</dbReference>
<keyword evidence="4" id="KW-0539">Nucleus</keyword>
<comment type="similarity">
    <text evidence="2">Belongs to the TAF1 family.</text>
</comment>
<keyword evidence="11" id="KW-1185">Reference proteome</keyword>
<reference evidence="10" key="1">
    <citation type="submission" date="2025-08" db="UniProtKB">
        <authorList>
            <consortium name="Ensembl"/>
        </authorList>
    </citation>
    <scope>IDENTIFICATION</scope>
</reference>
<dbReference type="InterPro" id="IPR036427">
    <property type="entry name" value="Bromodomain-like_sf"/>
</dbReference>
<evidence type="ECO:0000256" key="8">
    <source>
        <dbReference type="SAM" id="Phobius"/>
    </source>
</evidence>
<dbReference type="InterPro" id="IPR001487">
    <property type="entry name" value="Bromodomain"/>
</dbReference>
<evidence type="ECO:0000256" key="4">
    <source>
        <dbReference type="ARBA" id="ARBA00023242"/>
    </source>
</evidence>
<dbReference type="FunFam" id="1.20.920.10:FF:000019">
    <property type="entry name" value="Transcription initiation factor TFIID subunit"/>
    <property type="match status" value="1"/>
</dbReference>
<proteinExistence type="inferred from homology"/>
<dbReference type="InterPro" id="IPR018359">
    <property type="entry name" value="Bromodomain_CS"/>
</dbReference>
<feature type="compositionally biased region" description="Pro residues" evidence="7">
    <location>
        <begin position="1018"/>
        <end position="1027"/>
    </location>
</feature>
<sequence length="1264" mass="143914">MAVFELSVDECVPSPPGLKCLNLKNLLKKFFSSGLVKYFIGCIVSLLNFCFFEKKSCCASLTELMFCLLLFSLLVWSGFTATLDDDKPWYSIFPIDNEDLVYGRWEDNIIWDAQNMPRILEPPVLTLDPNDENLILEIPDEKEEATSNSPSKENKKESSLKKSRILLGKTGVIKEEPQQNMSQPEVKDPWNLSNDEYYYPKQQGLRGTFGGNIIQHSIPAVELRQPFFPTHMGPIKLRQFHRPPLKKYSFGALSQPGPHSVQPLLKHIKKKAKMREQERQASGGGEMFFMRTPQDLTGKDGDLILAEYSEENGPLMMQVGMATKIKNYYKRKPGKDPGAPDCKYGETVYCHTSPFLGSLHPGQLLQAFENNLFRAPIYLHKMPESDFLIIRTRQGYFIRELVDIFVVGQQCPLFEVPGPNSKRANTHIRDFLQVFIYRLFWKSKDRPRRIRMEDIKKAFPSHSESSIRKRLKLCADFKRTGMDSNWWVLKSDFRLPTEEEIRAMVSPEQCCAYYSMIAAEQRLKDAGYGEKSFFAPEEENEEDFQMKIDDEVRTAPWLYPHSFIAAMKGKCLLEVTGVADPTGCGEGFSYVKIPNKPTQQKDDKEPQPVKKTVTGTDADLRRLSLKNAKQLLRKFGVPEEEIKKLSRWEVIDVVRTMSTEQARSGEGPMSKFARGSRFSVAEHQERYKEECQRIFDLQNKVLSSTEVLSTDTDSSSAEDSDFEEMGKNIENMLQNKKTSSQLSREREEQERKELQRIKYLDSADEVRRKSLVLKFPKQQLPPKKKRRVGTTVHCDYLNRPHKSIHRRRTDPMVTLSSILESIINDMRDLPNTYPFHTPVNAKVVKDYYKIITRPMDLQTLRENVRKRLYPSREEFREHLELIVKNSATYNGPKHSLTQISQSMLDLCDEKLKEKEDKLARLEKAINPLLDDDDQVAFSFILDNIVTQKMMAVPDVSVHFTSFIGPESQYTKTAQEIVNVCHQTLTEYDEHLTQLEKDICTAKEAALEEAELESLDPMTPGPYTPQPPDLYDNNTSLSVSRDASVYQDESNLSVLDIPSATSEKQLTQACQGQGRLGEEFSGEGGDGDGDLADEEEGTVQQPQASVLYEDLLMSEGEDDEEDAGSDEEGDNPFFAIQLSESGSDSDVESGSLRPKQPRVLQENTRMGMENEESMMSYEGDGGDASRGLEDSNISYGSYEEPDPKSNTQDTSFSSIGGYEVSEEEEDEEEQRSGPSVLSQVHLSEDEEDSEDFHSIAGDTDLDSDE</sequence>
<dbReference type="GO" id="GO:0005669">
    <property type="term" value="C:transcription factor TFIID complex"/>
    <property type="evidence" value="ECO:0007669"/>
    <property type="project" value="InterPro"/>
</dbReference>
<dbReference type="GO" id="GO:0051123">
    <property type="term" value="P:RNA polymerase II preinitiation complex assembly"/>
    <property type="evidence" value="ECO:0007669"/>
    <property type="project" value="TreeGrafter"/>
</dbReference>
<feature type="compositionally biased region" description="Acidic residues" evidence="7">
    <location>
        <begin position="1084"/>
        <end position="1096"/>
    </location>
</feature>
<feature type="compositionally biased region" description="Acidic residues" evidence="7">
    <location>
        <begin position="1114"/>
        <end position="1129"/>
    </location>
</feature>
<dbReference type="GO" id="GO:0004402">
    <property type="term" value="F:histone acetyltransferase activity"/>
    <property type="evidence" value="ECO:0007669"/>
    <property type="project" value="InterPro"/>
</dbReference>
<dbReference type="GeneTree" id="ENSGT00940000155242"/>
<reference evidence="10" key="2">
    <citation type="submission" date="2025-09" db="UniProtKB">
        <authorList>
            <consortium name="Ensembl"/>
        </authorList>
    </citation>
    <scope>IDENTIFICATION</scope>
</reference>
<evidence type="ECO:0000256" key="2">
    <source>
        <dbReference type="ARBA" id="ARBA00009064"/>
    </source>
</evidence>
<organism evidence="10 11">
    <name type="scientific">Mus spicilegus</name>
    <name type="common">Mound-building mouse</name>
    <dbReference type="NCBI Taxonomy" id="10103"/>
    <lineage>
        <taxon>Eukaryota</taxon>
        <taxon>Metazoa</taxon>
        <taxon>Chordata</taxon>
        <taxon>Craniata</taxon>
        <taxon>Vertebrata</taxon>
        <taxon>Euteleostomi</taxon>
        <taxon>Mammalia</taxon>
        <taxon>Eutheria</taxon>
        <taxon>Euarchontoglires</taxon>
        <taxon>Glires</taxon>
        <taxon>Rodentia</taxon>
        <taxon>Myomorpha</taxon>
        <taxon>Muroidea</taxon>
        <taxon>Muridae</taxon>
        <taxon>Murinae</taxon>
        <taxon>Mus</taxon>
        <taxon>Mus</taxon>
    </lineage>
</organism>
<feature type="compositionally biased region" description="Polar residues" evidence="7">
    <location>
        <begin position="1203"/>
        <end position="1213"/>
    </location>
</feature>
<dbReference type="PANTHER" id="PTHR13900">
    <property type="entry name" value="TRANSCRIPTION INITIATION FACTOR TFIID"/>
    <property type="match status" value="1"/>
</dbReference>
<keyword evidence="8" id="KW-0812">Transmembrane</keyword>
<dbReference type="InterPro" id="IPR040240">
    <property type="entry name" value="TAF1"/>
</dbReference>
<feature type="region of interest" description="Disordered" evidence="7">
    <location>
        <begin position="139"/>
        <end position="160"/>
    </location>
</feature>
<dbReference type="PANTHER" id="PTHR13900:SF0">
    <property type="entry name" value="TRANSCRIPTION INITIATION FACTOR TFIID SUBUNIT 1"/>
    <property type="match status" value="1"/>
</dbReference>
<comment type="subcellular location">
    <subcellularLocation>
        <location evidence="1">Nucleus</location>
    </subcellularLocation>
</comment>
<dbReference type="Ensembl" id="ENSMSIT00000021065.1">
    <property type="protein sequence ID" value="ENSMSIP00000016623.1"/>
    <property type="gene ID" value="ENSMSIG00000010820.1"/>
</dbReference>
<evidence type="ECO:0000256" key="5">
    <source>
        <dbReference type="PROSITE-ProRule" id="PRU00035"/>
    </source>
</evidence>
<dbReference type="GO" id="GO:0016251">
    <property type="term" value="F:RNA polymerase II general transcription initiation factor activity"/>
    <property type="evidence" value="ECO:0007669"/>
    <property type="project" value="InterPro"/>
</dbReference>
<feature type="region of interest" description="Disordered" evidence="7">
    <location>
        <begin position="1064"/>
        <end position="1264"/>
    </location>
</feature>
<protein>
    <recommendedName>
        <fullName evidence="9">Bromo domain-containing protein</fullName>
    </recommendedName>
</protein>
<keyword evidence="3 5" id="KW-0103">Bromodomain</keyword>
<feature type="coiled-coil region" evidence="6">
    <location>
        <begin position="904"/>
        <end position="931"/>
    </location>
</feature>
<dbReference type="PROSITE" id="PS50014">
    <property type="entry name" value="BROMODOMAIN_2"/>
    <property type="match status" value="1"/>
</dbReference>
<feature type="compositionally biased region" description="Basic and acidic residues" evidence="7">
    <location>
        <begin position="599"/>
        <end position="608"/>
    </location>
</feature>
<dbReference type="AlphaFoldDB" id="A0A8C6H5S5"/>
<evidence type="ECO:0000259" key="9">
    <source>
        <dbReference type="PROSITE" id="PS50014"/>
    </source>
</evidence>
<feature type="transmembrane region" description="Helical" evidence="8">
    <location>
        <begin position="35"/>
        <end position="52"/>
    </location>
</feature>
<dbReference type="CDD" id="cd05511">
    <property type="entry name" value="Bromo_TFIID"/>
    <property type="match status" value="1"/>
</dbReference>
<dbReference type="Proteomes" id="UP000694415">
    <property type="component" value="Unplaced"/>
</dbReference>
<keyword evidence="6" id="KW-0175">Coiled coil</keyword>
<dbReference type="GO" id="GO:0017025">
    <property type="term" value="F:TBP-class protein binding"/>
    <property type="evidence" value="ECO:0007669"/>
    <property type="project" value="InterPro"/>
</dbReference>
<evidence type="ECO:0000313" key="10">
    <source>
        <dbReference type="Ensembl" id="ENSMSIP00000016623.1"/>
    </source>
</evidence>